<evidence type="ECO:0000313" key="1">
    <source>
        <dbReference type="EMBL" id="CAH41986.1"/>
    </source>
</evidence>
<organism evidence="1">
    <name type="scientific">Erwinia amylovora</name>
    <name type="common">Fire blight bacteria</name>
    <dbReference type="NCBI Taxonomy" id="552"/>
    <lineage>
        <taxon>Bacteria</taxon>
        <taxon>Pseudomonadati</taxon>
        <taxon>Pseudomonadota</taxon>
        <taxon>Gammaproteobacteria</taxon>
        <taxon>Enterobacterales</taxon>
        <taxon>Erwiniaceae</taxon>
        <taxon>Erwinia</taxon>
    </lineage>
</organism>
<dbReference type="EMBL" id="AJ831832">
    <property type="protein sequence ID" value="CAH41986.1"/>
    <property type="molecule type" value="Genomic_DNA"/>
</dbReference>
<sequence length="90" mass="9831">MRELTFTFLMLLPFSGLRATAQCYWGLLAYRTLAGMGLDGEFGIGMSPIAAFPVLNCAAPDSGICLLSLYAPPHYVRPFSADSLRSWPEP</sequence>
<reference evidence="1" key="1">
    <citation type="journal article" date="2004" name="Physiol. Mol. Plant Pathol.">
        <title>Creation and genetic restoration of Erwinia amylovora strains with low levan synthesis.</title>
        <authorList>
            <person name="Du Z."/>
            <person name="Jakovljevic V."/>
            <person name="Salm H."/>
            <person name="Geider K."/>
        </authorList>
    </citation>
    <scope>NUCLEOTIDE SEQUENCE</scope>
    <source>
        <strain evidence="1">CFPB1430</strain>
    </source>
</reference>
<reference evidence="1" key="2">
    <citation type="submission" date="2004-09" db="EMBL/GenBank/DDBJ databases">
        <authorList>
            <person name="Geider K.K."/>
        </authorList>
    </citation>
    <scope>NUCLEOTIDE SEQUENCE</scope>
    <source>
        <strain evidence="1">CFPB1430</strain>
    </source>
</reference>
<dbReference type="AlphaFoldDB" id="Q4R0J4"/>
<name>Q4R0J4_ERWAM</name>
<accession>Q4R0J4</accession>
<proteinExistence type="predicted"/>
<protein>
    <submittedName>
        <fullName evidence="1">Uncharacterized protein</fullName>
    </submittedName>
</protein>